<dbReference type="Pfam" id="PF00505">
    <property type="entry name" value="HMG_box"/>
    <property type="match status" value="1"/>
</dbReference>
<evidence type="ECO:0000259" key="8">
    <source>
        <dbReference type="PROSITE" id="PS50118"/>
    </source>
</evidence>
<feature type="DNA-binding region" description="HMG box" evidence="6">
    <location>
        <begin position="213"/>
        <end position="281"/>
    </location>
</feature>
<feature type="region of interest" description="Disordered" evidence="7">
    <location>
        <begin position="279"/>
        <end position="340"/>
    </location>
</feature>
<accession>A0AA38S7R2</accession>
<reference evidence="9" key="1">
    <citation type="submission" date="2022-07" db="EMBL/GenBank/DDBJ databases">
        <title>Fungi with potential for degradation of polypropylene.</title>
        <authorList>
            <person name="Gostincar C."/>
        </authorList>
    </citation>
    <scope>NUCLEOTIDE SEQUENCE</scope>
    <source>
        <strain evidence="9">EXF-13308</strain>
    </source>
</reference>
<feature type="compositionally biased region" description="Polar residues" evidence="7">
    <location>
        <begin position="492"/>
        <end position="509"/>
    </location>
</feature>
<keyword evidence="10" id="KW-1185">Reference proteome</keyword>
<evidence type="ECO:0000256" key="2">
    <source>
        <dbReference type="ARBA" id="ARBA00023015"/>
    </source>
</evidence>
<dbReference type="GO" id="GO:0000978">
    <property type="term" value="F:RNA polymerase II cis-regulatory region sequence-specific DNA binding"/>
    <property type="evidence" value="ECO:0007669"/>
    <property type="project" value="TreeGrafter"/>
</dbReference>
<keyword evidence="2" id="KW-0805">Transcription regulation</keyword>
<organism evidence="9 10">
    <name type="scientific">Pleurostoma richardsiae</name>
    <dbReference type="NCBI Taxonomy" id="41990"/>
    <lineage>
        <taxon>Eukaryota</taxon>
        <taxon>Fungi</taxon>
        <taxon>Dikarya</taxon>
        <taxon>Ascomycota</taxon>
        <taxon>Pezizomycotina</taxon>
        <taxon>Sordariomycetes</taxon>
        <taxon>Sordariomycetidae</taxon>
        <taxon>Calosphaeriales</taxon>
        <taxon>Pleurostomataceae</taxon>
        <taxon>Pleurostoma</taxon>
    </lineage>
</organism>
<dbReference type="PROSITE" id="PS50118">
    <property type="entry name" value="HMG_BOX_2"/>
    <property type="match status" value="1"/>
</dbReference>
<evidence type="ECO:0000313" key="9">
    <source>
        <dbReference type="EMBL" id="KAJ9157769.1"/>
    </source>
</evidence>
<dbReference type="Proteomes" id="UP001174694">
    <property type="component" value="Unassembled WGS sequence"/>
</dbReference>
<evidence type="ECO:0000313" key="10">
    <source>
        <dbReference type="Proteomes" id="UP001174694"/>
    </source>
</evidence>
<dbReference type="AlphaFoldDB" id="A0AA38S7R2"/>
<proteinExistence type="predicted"/>
<dbReference type="SMART" id="SM00398">
    <property type="entry name" value="HMG"/>
    <property type="match status" value="1"/>
</dbReference>
<comment type="subcellular location">
    <subcellularLocation>
        <location evidence="1">Nucleus</location>
    </subcellularLocation>
</comment>
<comment type="caution">
    <text evidence="9">The sequence shown here is derived from an EMBL/GenBank/DDBJ whole genome shotgun (WGS) entry which is preliminary data.</text>
</comment>
<feature type="domain" description="HMG box" evidence="8">
    <location>
        <begin position="213"/>
        <end position="281"/>
    </location>
</feature>
<dbReference type="EMBL" id="JANBVO010000001">
    <property type="protein sequence ID" value="KAJ9157769.1"/>
    <property type="molecule type" value="Genomic_DNA"/>
</dbReference>
<gene>
    <name evidence="9" type="ORF">NKR23_g95</name>
</gene>
<evidence type="ECO:0000256" key="4">
    <source>
        <dbReference type="ARBA" id="ARBA00023163"/>
    </source>
</evidence>
<dbReference type="InterPro" id="IPR009071">
    <property type="entry name" value="HMG_box_dom"/>
</dbReference>
<dbReference type="GO" id="GO:0005634">
    <property type="term" value="C:nucleus"/>
    <property type="evidence" value="ECO:0007669"/>
    <property type="project" value="UniProtKB-SubCell"/>
</dbReference>
<dbReference type="PANTHER" id="PTHR45803">
    <property type="entry name" value="SOX100B"/>
    <property type="match status" value="1"/>
</dbReference>
<evidence type="ECO:0000256" key="3">
    <source>
        <dbReference type="ARBA" id="ARBA00023125"/>
    </source>
</evidence>
<name>A0AA38S7R2_9PEZI</name>
<dbReference type="InterPro" id="IPR036910">
    <property type="entry name" value="HMG_box_dom_sf"/>
</dbReference>
<dbReference type="Gene3D" id="1.10.30.10">
    <property type="entry name" value="High mobility group box domain"/>
    <property type="match status" value="1"/>
</dbReference>
<sequence length="560" mass="62685">MAQTIPPSPAPSNDEILPTGFSHLVQHNAATSYPCDPLAMDPNSIQVKSQPVSRIGTPAPQMQIHQDYDGLPYQQQGTYPFHGYQHPIYPNEQSQYGPLPDELRPQPYSTPVASPPTPSQWSDVINLRSGSVRKDQGPKSLAARTDRVQKSTTSRKKKERAKAPSKVAKLDKPLSELTKDWTTVPVVDIEAYVNRSVEERRREVQSGKTPGRVKRPMNAFMLYRKAYQTRTKDWCLHNNHQVVSQVCGQSWPLEPDEVREQFNEWARTERLNHQMAHPDYKFTPAKPKAGKRKAESDDEGNASAAEDFDWERGRAISRSRSRARTQTPLSDGGGEYQPNHNAYPYPYAVSAPMPRTMPSFNQSSFQYSNPGKPTPMQYDYRVAEQGQYYQQHVQPTHHARMHIRGGVEDVMIHKTPSPAAGYHSSQQADMLAAHYASPPSQIMEQHGQPLQFNHHVDPLLFPQGGGLMDPSLAPWLAEGGLDGTQGWEMSGPQGQPHPQHSTQGTEGATQQQFGSVPYATLDQTLLQDPLLKGNTDSWQISTLEGDHLDNWADNTPKNEG</sequence>
<evidence type="ECO:0000256" key="1">
    <source>
        <dbReference type="ARBA" id="ARBA00004123"/>
    </source>
</evidence>
<protein>
    <submittedName>
        <fullName evidence="9">HMG box protein</fullName>
    </submittedName>
</protein>
<dbReference type="CDD" id="cd01389">
    <property type="entry name" value="HMG-box_ROX1-like"/>
    <property type="match status" value="1"/>
</dbReference>
<feature type="region of interest" description="Disordered" evidence="7">
    <location>
        <begin position="74"/>
        <end position="166"/>
    </location>
</feature>
<feature type="region of interest" description="Disordered" evidence="7">
    <location>
        <begin position="471"/>
        <end position="509"/>
    </location>
</feature>
<evidence type="ECO:0000256" key="6">
    <source>
        <dbReference type="PROSITE-ProRule" id="PRU00267"/>
    </source>
</evidence>
<keyword evidence="3 6" id="KW-0238">DNA-binding</keyword>
<dbReference type="GO" id="GO:0000981">
    <property type="term" value="F:DNA-binding transcription factor activity, RNA polymerase II-specific"/>
    <property type="evidence" value="ECO:0007669"/>
    <property type="project" value="TreeGrafter"/>
</dbReference>
<evidence type="ECO:0000256" key="7">
    <source>
        <dbReference type="SAM" id="MobiDB-lite"/>
    </source>
</evidence>
<evidence type="ECO:0000256" key="5">
    <source>
        <dbReference type="ARBA" id="ARBA00023242"/>
    </source>
</evidence>
<dbReference type="PANTHER" id="PTHR45803:SF5">
    <property type="entry name" value="SOX100B"/>
    <property type="match status" value="1"/>
</dbReference>
<keyword evidence="4" id="KW-0804">Transcription</keyword>
<keyword evidence="5 6" id="KW-0539">Nucleus</keyword>
<dbReference type="SUPFAM" id="SSF47095">
    <property type="entry name" value="HMG-box"/>
    <property type="match status" value="1"/>
</dbReference>
<dbReference type="InterPro" id="IPR050917">
    <property type="entry name" value="SOX_TF"/>
</dbReference>